<feature type="region of interest" description="Disordered" evidence="1">
    <location>
        <begin position="1562"/>
        <end position="1587"/>
    </location>
</feature>
<feature type="region of interest" description="Disordered" evidence="1">
    <location>
        <begin position="1"/>
        <end position="118"/>
    </location>
</feature>
<feature type="compositionally biased region" description="Low complexity" evidence="1">
    <location>
        <begin position="651"/>
        <end position="661"/>
    </location>
</feature>
<dbReference type="GO" id="GO:0005576">
    <property type="term" value="C:extracellular region"/>
    <property type="evidence" value="ECO:0007669"/>
    <property type="project" value="InterPro"/>
</dbReference>
<feature type="compositionally biased region" description="Basic and acidic residues" evidence="1">
    <location>
        <begin position="21"/>
        <end position="33"/>
    </location>
</feature>
<dbReference type="Proteomes" id="UP000694867">
    <property type="component" value="Unplaced"/>
</dbReference>
<feature type="region of interest" description="Disordered" evidence="1">
    <location>
        <begin position="992"/>
        <end position="1012"/>
    </location>
</feature>
<feature type="region of interest" description="Disordered" evidence="1">
    <location>
        <begin position="1048"/>
        <end position="1070"/>
    </location>
</feature>
<feature type="compositionally biased region" description="Low complexity" evidence="1">
    <location>
        <begin position="242"/>
        <end position="267"/>
    </location>
</feature>
<feature type="compositionally biased region" description="Polar residues" evidence="1">
    <location>
        <begin position="837"/>
        <end position="847"/>
    </location>
</feature>
<feature type="compositionally biased region" description="Low complexity" evidence="1">
    <location>
        <begin position="1388"/>
        <end position="1432"/>
    </location>
</feature>
<feature type="region of interest" description="Disordered" evidence="1">
    <location>
        <begin position="1144"/>
        <end position="1209"/>
    </location>
</feature>
<name>A0AAJ7L5H8_9ACAR</name>
<evidence type="ECO:0000313" key="3">
    <source>
        <dbReference type="Proteomes" id="UP000694867"/>
    </source>
</evidence>
<feature type="compositionally biased region" description="Low complexity" evidence="1">
    <location>
        <begin position="283"/>
        <end position="295"/>
    </location>
</feature>
<gene>
    <name evidence="4" type="primary">LOC108864733</name>
</gene>
<feature type="region of interest" description="Disordered" evidence="1">
    <location>
        <begin position="771"/>
        <end position="794"/>
    </location>
</feature>
<feature type="region of interest" description="Disordered" evidence="1">
    <location>
        <begin position="542"/>
        <end position="602"/>
    </location>
</feature>
<dbReference type="RefSeq" id="XP_018496431.1">
    <property type="nucleotide sequence ID" value="XM_018640915.1"/>
</dbReference>
<organism evidence="3 4">
    <name type="scientific">Galendromus occidentalis</name>
    <name type="common">western predatory mite</name>
    <dbReference type="NCBI Taxonomy" id="34638"/>
    <lineage>
        <taxon>Eukaryota</taxon>
        <taxon>Metazoa</taxon>
        <taxon>Ecdysozoa</taxon>
        <taxon>Arthropoda</taxon>
        <taxon>Chelicerata</taxon>
        <taxon>Arachnida</taxon>
        <taxon>Acari</taxon>
        <taxon>Parasitiformes</taxon>
        <taxon>Mesostigmata</taxon>
        <taxon>Gamasina</taxon>
        <taxon>Phytoseioidea</taxon>
        <taxon>Phytoseiidae</taxon>
        <taxon>Typhlodrominae</taxon>
        <taxon>Galendromus</taxon>
    </lineage>
</organism>
<feature type="compositionally biased region" description="Low complexity" evidence="1">
    <location>
        <begin position="223"/>
        <end position="234"/>
    </location>
</feature>
<dbReference type="KEGG" id="goe:108864733"/>
<feature type="region of interest" description="Disordered" evidence="1">
    <location>
        <begin position="220"/>
        <end position="520"/>
    </location>
</feature>
<sequence>MSHITEGSSLDALLNSIDINDPEKSRRSAEDNNAKQIKRRKDVRIGPIADLDQEISPVLETAAAIDNDESVEYYDDDGDDNIEPQSSQNAEVRQNTTSGGNDDDDDDDDDPLAARPKTDPLQKLLPYITFDCHGRLEGYYADLQFGCEVFHYCKKEGKRFSFICPPNSTFNQKLMICDYDKIAKDTCVDSPNFFHLNKQLYGIKQKYKFPEYATSESQNIEQTVSATEATTSVSFERRVSEPETTPAAPAATTTAAAALAASTERPTTPTPKRAKIRSKLSRPTTTEAPSASAPATEEKPNPVKKPSRKRKPRPTPTPKPQDESDDAPVAKKTTTFKKKSRPSRKPQTTSVVQPAPPEHLDRHSEPRRPDTPPRTQTQSLVARPPKFESRPRVPVESTDLTAPRVPGLRPTVPSRVPPAQQETYRPPPVQPKRHRKKNRPPSQAAKNEVPEYDRMFSAERPLGTFPPQEPAPQNPAQPAYVPPSAPQQHFGEEPPAFTQPQGFPHQRFPPTQHAREPPVQHFHAPQVAQQEVPQFVNQQMNHPVPQRFPTQFTPPPPPTVPQFQLQQFPTPRPVQDAIRFSDPFPPKQDFDPGRQNLNGGTESHFFRGPEAVSHFGQSFGPTGGAAKTEFPSQVPGSGQVPQFDYVFPNTQQSPQTPFQAPQQPPSRFYQTSPGYSPVSTYDTSYGGLFGAATSGSPQTFFGAAPQTPSGFNPFQEQHVHHIHSRKRRSADITPVVDHHHVGDDIDFAIKAEDDRASNVAKSRQRRQSIFSRLPSIFSRKSNRPSNPFASASSMNPSFSEMPGFYGGRFNHQLSSESSFPGFGGSFARFASGPPQTPFGNQASSSIRVPSIGSLSGGPGANLFSRNRNPLNAGGHLTFTATSLGQVPSELGMSPNQFFSQASLQKPIQPKHNSAGQPQMMMGGSGEDIIPSPGTLSQTGLKPNGNTMIPNLPPGMQGFQQSAEVVEEDDKTAISYIPMTPGKITVTLDSIEDTSSGGSKATPMSFPPERLRPANPKQVLNQMRNSFRPMDSAAGGLTHPNDYISEVTPPGVKREPAPSNAVDDSGKSIPYPSHLARNPEKFPKFSDPAPKVNSFNTPQFLIPQTQFSPQVDGYASPPLTFSRGSYFPVKSGFRPTTPNKFLDFGGLPDAGKGTQRPIPAVRQPPPMPAHLESGKSEDGTLSQKNQKKRNKTKKRRPKPSTSTPLPPSMIEVVTHGDSGLNVHLKGGSDVTTLPSITTTPKRVWYGTTSEPPRYETHFPIKFNYITTGSGTPSTTTAKTFSTTSTTPSPSKRVYHNLVTPNAKNFEHKMPQRLEVTSAPLYKKNMFPPRVMATNVPHEMTAYAKYTTTPIPPSPPVMRTVDLSTTTTEMTASTTPSTVSTTSALINTQSSAAGPVTTPSPATASTATTTTAKPASATERSSTTARSSTEAPTTPDEIFDFFTFPTTSGSKETTVSPAPVFLPHSDISLNHDRQDEIIVIDTEKENMTASASQQSYSTFKPVLKVFSNRAGGTSWYKFKAMMATSTTPRPPLKMLNAVPVSDGYEKGFPFEFFTDLSLLSKTTGRPSVTPVTDFPQPVYNPDKSQQSAT</sequence>
<dbReference type="PROSITE" id="PS50940">
    <property type="entry name" value="CHIT_BIND_II"/>
    <property type="match status" value="1"/>
</dbReference>
<dbReference type="GeneID" id="108864733"/>
<feature type="compositionally biased region" description="Basic residues" evidence="1">
    <location>
        <begin position="1184"/>
        <end position="1197"/>
    </location>
</feature>
<dbReference type="InterPro" id="IPR036508">
    <property type="entry name" value="Chitin-bd_dom_sf"/>
</dbReference>
<dbReference type="SUPFAM" id="SSF57625">
    <property type="entry name" value="Invertebrate chitin-binding proteins"/>
    <property type="match status" value="1"/>
</dbReference>
<feature type="compositionally biased region" description="Acidic residues" evidence="1">
    <location>
        <begin position="101"/>
        <end position="111"/>
    </location>
</feature>
<dbReference type="Pfam" id="PF01607">
    <property type="entry name" value="CBM_14"/>
    <property type="match status" value="1"/>
</dbReference>
<feature type="compositionally biased region" description="Polar residues" evidence="1">
    <location>
        <begin position="783"/>
        <end position="794"/>
    </location>
</feature>
<feature type="region of interest" description="Disordered" evidence="1">
    <location>
        <begin position="1388"/>
        <end position="1436"/>
    </location>
</feature>
<proteinExistence type="predicted"/>
<accession>A0AAJ7L5H8</accession>
<keyword evidence="3" id="KW-1185">Reference proteome</keyword>
<feature type="compositionally biased region" description="Polar residues" evidence="1">
    <location>
        <begin position="83"/>
        <end position="100"/>
    </location>
</feature>
<feature type="compositionally biased region" description="Pro residues" evidence="1">
    <location>
        <begin position="467"/>
        <end position="485"/>
    </location>
</feature>
<feature type="region of interest" description="Disordered" evidence="1">
    <location>
        <begin position="648"/>
        <end position="670"/>
    </location>
</feature>
<feature type="region of interest" description="Disordered" evidence="1">
    <location>
        <begin position="830"/>
        <end position="851"/>
    </location>
</feature>
<feature type="compositionally biased region" description="Basic and acidic residues" evidence="1">
    <location>
        <begin position="358"/>
        <end position="371"/>
    </location>
</feature>
<feature type="domain" description="Chitin-binding type-2" evidence="2">
    <location>
        <begin position="129"/>
        <end position="189"/>
    </location>
</feature>
<feature type="compositionally biased region" description="Acidic residues" evidence="1">
    <location>
        <begin position="66"/>
        <end position="82"/>
    </location>
</feature>
<evidence type="ECO:0000313" key="4">
    <source>
        <dbReference type="RefSeq" id="XP_018496431.1"/>
    </source>
</evidence>
<dbReference type="InterPro" id="IPR002557">
    <property type="entry name" value="Chitin-bd_dom"/>
</dbReference>
<reference evidence="4" key="1">
    <citation type="submission" date="2025-08" db="UniProtKB">
        <authorList>
            <consortium name="RefSeq"/>
        </authorList>
    </citation>
    <scope>IDENTIFICATION</scope>
</reference>
<feature type="compositionally biased region" description="Basic residues" evidence="1">
    <location>
        <begin position="334"/>
        <end position="344"/>
    </location>
</feature>
<feature type="compositionally biased region" description="Basic and acidic residues" evidence="1">
    <location>
        <begin position="448"/>
        <end position="457"/>
    </location>
</feature>
<dbReference type="GO" id="GO:0008061">
    <property type="term" value="F:chitin binding"/>
    <property type="evidence" value="ECO:0007669"/>
    <property type="project" value="InterPro"/>
</dbReference>
<protein>
    <submittedName>
        <fullName evidence="4">Mucin-5AC-like</fullName>
    </submittedName>
</protein>
<evidence type="ECO:0000256" key="1">
    <source>
        <dbReference type="SAM" id="MobiDB-lite"/>
    </source>
</evidence>
<evidence type="ECO:0000259" key="2">
    <source>
        <dbReference type="PROSITE" id="PS50940"/>
    </source>
</evidence>